<reference evidence="2" key="1">
    <citation type="journal article" date="2015" name="Nat. Genet.">
        <title>The genome and transcriptome of the zoonotic hookworm Ancylostoma ceylanicum identify infection-specific gene families.</title>
        <authorList>
            <person name="Schwarz E.M."/>
            <person name="Hu Y."/>
            <person name="Antoshechkin I."/>
            <person name="Miller M.M."/>
            <person name="Sternberg P.W."/>
            <person name="Aroian R.V."/>
        </authorList>
    </citation>
    <scope>NUCLEOTIDE SEQUENCE</scope>
    <source>
        <strain evidence="2">HY135</strain>
    </source>
</reference>
<comment type="caution">
    <text evidence="1">The sequence shown here is derived from an EMBL/GenBank/DDBJ whole genome shotgun (WGS) entry which is preliminary data.</text>
</comment>
<dbReference type="AlphaFoldDB" id="A0A016T169"/>
<protein>
    <submittedName>
        <fullName evidence="1">Uncharacterized protein</fullName>
    </submittedName>
</protein>
<dbReference type="Proteomes" id="UP000024635">
    <property type="component" value="Unassembled WGS sequence"/>
</dbReference>
<accession>A0A016T169</accession>
<gene>
    <name evidence="1" type="primary">Acey_s0151.g2839</name>
    <name evidence="1" type="ORF">Y032_0151g2839</name>
</gene>
<name>A0A016T169_9BILA</name>
<organism evidence="1 2">
    <name type="scientific">Ancylostoma ceylanicum</name>
    <dbReference type="NCBI Taxonomy" id="53326"/>
    <lineage>
        <taxon>Eukaryota</taxon>
        <taxon>Metazoa</taxon>
        <taxon>Ecdysozoa</taxon>
        <taxon>Nematoda</taxon>
        <taxon>Chromadorea</taxon>
        <taxon>Rhabditida</taxon>
        <taxon>Rhabditina</taxon>
        <taxon>Rhabditomorpha</taxon>
        <taxon>Strongyloidea</taxon>
        <taxon>Ancylostomatidae</taxon>
        <taxon>Ancylostomatinae</taxon>
        <taxon>Ancylostoma</taxon>
    </lineage>
</organism>
<keyword evidence="2" id="KW-1185">Reference proteome</keyword>
<proteinExistence type="predicted"/>
<evidence type="ECO:0000313" key="1">
    <source>
        <dbReference type="EMBL" id="EYB96381.1"/>
    </source>
</evidence>
<evidence type="ECO:0000313" key="2">
    <source>
        <dbReference type="Proteomes" id="UP000024635"/>
    </source>
</evidence>
<sequence length="87" mass="9506">MLLEQARRTDCIRFFGVGNEITLVRASSNVADSTVDNASPMKSSVSLVSGTVRELWTAASLVTYNAQGSRTGLWRSLSMQCVEGYTR</sequence>
<dbReference type="EMBL" id="JARK01001487">
    <property type="protein sequence ID" value="EYB96381.1"/>
    <property type="molecule type" value="Genomic_DNA"/>
</dbReference>